<keyword evidence="3" id="KW-1185">Reference proteome</keyword>
<dbReference type="OrthoDB" id="539634at2759"/>
<dbReference type="Proteomes" id="UP000250140">
    <property type="component" value="Unassembled WGS sequence"/>
</dbReference>
<proteinExistence type="inferred from homology"/>
<comment type="similarity">
    <text evidence="1">Belongs to the TTC36 family.</text>
</comment>
<dbReference type="GO" id="GO:0006570">
    <property type="term" value="P:tyrosine metabolic process"/>
    <property type="evidence" value="ECO:0007669"/>
    <property type="project" value="TreeGrafter"/>
</dbReference>
<name>A0A8E2EY55_9PEZI</name>
<accession>A0A8E2EY55</accession>
<evidence type="ECO:0000256" key="1">
    <source>
        <dbReference type="ARBA" id="ARBA00006995"/>
    </source>
</evidence>
<feature type="non-terminal residue" evidence="2">
    <location>
        <position position="238"/>
    </location>
</feature>
<dbReference type="PANTHER" id="PTHR21405">
    <property type="entry name" value="CDNA SEQUENCE BC021608"/>
    <property type="match status" value="1"/>
</dbReference>
<organism evidence="2 3">
    <name type="scientific">Glonium stellatum</name>
    <dbReference type="NCBI Taxonomy" id="574774"/>
    <lineage>
        <taxon>Eukaryota</taxon>
        <taxon>Fungi</taxon>
        <taxon>Dikarya</taxon>
        <taxon>Ascomycota</taxon>
        <taxon>Pezizomycotina</taxon>
        <taxon>Dothideomycetes</taxon>
        <taxon>Pleosporomycetidae</taxon>
        <taxon>Gloniales</taxon>
        <taxon>Gloniaceae</taxon>
        <taxon>Glonium</taxon>
    </lineage>
</organism>
<sequence>MIPSEPLLSPNDAHVLSTLFNPESPPSTTVKVDPSLPPLPHLTTDELSALQSATRAAIAPLAVPQPAKPAIAAAIAALTALITAHPTYAPAYTNRAQAARLAIDDAQLFAPAHAAELEAILADLARAVELATPLPSGSAVSPAQANLLATAHAHRAYLYLRGSKAAAAAVSGSGLLETGPVGLRGLSRERLEEMASMEFEAAGRFGDRLAREMAVRTNPYAKMCGAIVRGALREEQEG</sequence>
<reference evidence="2 3" key="1">
    <citation type="journal article" date="2016" name="Nat. Commun.">
        <title>Ectomycorrhizal ecology is imprinted in the genome of the dominant symbiotic fungus Cenococcum geophilum.</title>
        <authorList>
            <consortium name="DOE Joint Genome Institute"/>
            <person name="Peter M."/>
            <person name="Kohler A."/>
            <person name="Ohm R.A."/>
            <person name="Kuo A."/>
            <person name="Krutzmann J."/>
            <person name="Morin E."/>
            <person name="Arend M."/>
            <person name="Barry K.W."/>
            <person name="Binder M."/>
            <person name="Choi C."/>
            <person name="Clum A."/>
            <person name="Copeland A."/>
            <person name="Grisel N."/>
            <person name="Haridas S."/>
            <person name="Kipfer T."/>
            <person name="LaButti K."/>
            <person name="Lindquist E."/>
            <person name="Lipzen A."/>
            <person name="Maire R."/>
            <person name="Meier B."/>
            <person name="Mihaltcheva S."/>
            <person name="Molinier V."/>
            <person name="Murat C."/>
            <person name="Poggeler S."/>
            <person name="Quandt C.A."/>
            <person name="Sperisen C."/>
            <person name="Tritt A."/>
            <person name="Tisserant E."/>
            <person name="Crous P.W."/>
            <person name="Henrissat B."/>
            <person name="Nehls U."/>
            <person name="Egli S."/>
            <person name="Spatafora J.W."/>
            <person name="Grigoriev I.V."/>
            <person name="Martin F.M."/>
        </authorList>
    </citation>
    <scope>NUCLEOTIDE SEQUENCE [LARGE SCALE GENOMIC DNA]</scope>
    <source>
        <strain evidence="2 3">CBS 207.34</strain>
    </source>
</reference>
<evidence type="ECO:0000313" key="2">
    <source>
        <dbReference type="EMBL" id="OCL06686.1"/>
    </source>
</evidence>
<protein>
    <submittedName>
        <fullName evidence="2">Uncharacterized protein</fullName>
    </submittedName>
</protein>
<evidence type="ECO:0000313" key="3">
    <source>
        <dbReference type="Proteomes" id="UP000250140"/>
    </source>
</evidence>
<dbReference type="PANTHER" id="PTHR21405:SF0">
    <property type="entry name" value="TETRATRICOPEPTIDE REPEAT PROTEIN 36"/>
    <property type="match status" value="1"/>
</dbReference>
<dbReference type="InterPro" id="IPR038906">
    <property type="entry name" value="TTC36"/>
</dbReference>
<gene>
    <name evidence="2" type="ORF">AOQ84DRAFT_342990</name>
</gene>
<dbReference type="EMBL" id="KV750007">
    <property type="protein sequence ID" value="OCL06686.1"/>
    <property type="molecule type" value="Genomic_DNA"/>
</dbReference>
<dbReference type="AlphaFoldDB" id="A0A8E2EY55"/>